<comment type="caution">
    <text evidence="2">The sequence shown here is derived from an EMBL/GenBank/DDBJ whole genome shotgun (WGS) entry which is preliminary data.</text>
</comment>
<dbReference type="AlphaFoldDB" id="A0A392TP82"/>
<evidence type="ECO:0000313" key="3">
    <source>
        <dbReference type="Proteomes" id="UP000265520"/>
    </source>
</evidence>
<organism evidence="2 3">
    <name type="scientific">Trifolium medium</name>
    <dbReference type="NCBI Taxonomy" id="97028"/>
    <lineage>
        <taxon>Eukaryota</taxon>
        <taxon>Viridiplantae</taxon>
        <taxon>Streptophyta</taxon>
        <taxon>Embryophyta</taxon>
        <taxon>Tracheophyta</taxon>
        <taxon>Spermatophyta</taxon>
        <taxon>Magnoliopsida</taxon>
        <taxon>eudicotyledons</taxon>
        <taxon>Gunneridae</taxon>
        <taxon>Pentapetalae</taxon>
        <taxon>rosids</taxon>
        <taxon>fabids</taxon>
        <taxon>Fabales</taxon>
        <taxon>Fabaceae</taxon>
        <taxon>Papilionoideae</taxon>
        <taxon>50 kb inversion clade</taxon>
        <taxon>NPAAA clade</taxon>
        <taxon>Hologalegina</taxon>
        <taxon>IRL clade</taxon>
        <taxon>Trifolieae</taxon>
        <taxon>Trifolium</taxon>
    </lineage>
</organism>
<reference evidence="2 3" key="1">
    <citation type="journal article" date="2018" name="Front. Plant Sci.">
        <title>Red Clover (Trifolium pratense) and Zigzag Clover (T. medium) - A Picture of Genomic Similarities and Differences.</title>
        <authorList>
            <person name="Dluhosova J."/>
            <person name="Istvanek J."/>
            <person name="Nedelnik J."/>
            <person name="Repkova J."/>
        </authorList>
    </citation>
    <scope>NUCLEOTIDE SEQUENCE [LARGE SCALE GENOMIC DNA]</scope>
    <source>
        <strain evidence="3">cv. 10/8</strain>
        <tissue evidence="2">Leaf</tissue>
    </source>
</reference>
<proteinExistence type="predicted"/>
<dbReference type="EMBL" id="LXQA010629203">
    <property type="protein sequence ID" value="MCI62999.1"/>
    <property type="molecule type" value="Genomic_DNA"/>
</dbReference>
<accession>A0A392TP82</accession>
<feature type="non-terminal residue" evidence="2">
    <location>
        <position position="53"/>
    </location>
</feature>
<feature type="region of interest" description="Disordered" evidence="1">
    <location>
        <begin position="1"/>
        <end position="36"/>
    </location>
</feature>
<evidence type="ECO:0000256" key="1">
    <source>
        <dbReference type="SAM" id="MobiDB-lite"/>
    </source>
</evidence>
<sequence>MNQKVTNPGNPKRAPPLQIQTGVMRRANATPRTTGTGCLHRRLKFWIRGRERR</sequence>
<keyword evidence="3" id="KW-1185">Reference proteome</keyword>
<name>A0A392TP82_9FABA</name>
<protein>
    <submittedName>
        <fullName evidence="2">Uncharacterized protein</fullName>
    </submittedName>
</protein>
<dbReference type="Proteomes" id="UP000265520">
    <property type="component" value="Unassembled WGS sequence"/>
</dbReference>
<evidence type="ECO:0000313" key="2">
    <source>
        <dbReference type="EMBL" id="MCI62999.1"/>
    </source>
</evidence>